<keyword evidence="3" id="KW-0489">Methyltransferase</keyword>
<dbReference type="GeneID" id="77729610"/>
<dbReference type="SUPFAM" id="SSF53335">
    <property type="entry name" value="S-adenosyl-L-methionine-dependent methyltransferases"/>
    <property type="match status" value="1"/>
</dbReference>
<feature type="region of interest" description="Disordered" evidence="2">
    <location>
        <begin position="241"/>
        <end position="265"/>
    </location>
</feature>
<keyword evidence="1" id="KW-0808">Transferase</keyword>
<dbReference type="PANTHER" id="PTHR43861">
    <property type="entry name" value="TRANS-ACONITATE 2-METHYLTRANSFERASE-RELATED"/>
    <property type="match status" value="1"/>
</dbReference>
<evidence type="ECO:0000256" key="1">
    <source>
        <dbReference type="ARBA" id="ARBA00022679"/>
    </source>
</evidence>
<dbReference type="PANTHER" id="PTHR43861:SF3">
    <property type="entry name" value="PUTATIVE (AFU_ORTHOLOGUE AFUA_2G14390)-RELATED"/>
    <property type="match status" value="1"/>
</dbReference>
<reference evidence="3" key="1">
    <citation type="journal article" date="2022" name="G3 (Bethesda)">
        <title>High quality genome of the basidiomycete yeast Dioszegia hungarica PDD-24b-2 isolated from cloud water.</title>
        <authorList>
            <person name="Jarrige D."/>
            <person name="Haridas S."/>
            <person name="Bleykasten-Grosshans C."/>
            <person name="Joly M."/>
            <person name="Nadalig T."/>
            <person name="Sancelme M."/>
            <person name="Vuilleumier S."/>
            <person name="Grigoriev I.V."/>
            <person name="Amato P."/>
            <person name="Bringel F."/>
        </authorList>
    </citation>
    <scope>NUCLEOTIDE SEQUENCE</scope>
    <source>
        <strain evidence="3">PDD-24b-2</strain>
    </source>
</reference>
<comment type="caution">
    <text evidence="3">The sequence shown here is derived from an EMBL/GenBank/DDBJ whole genome shotgun (WGS) entry which is preliminary data.</text>
</comment>
<dbReference type="EMBL" id="JAKWFO010000009">
    <property type="protein sequence ID" value="KAI9633406.1"/>
    <property type="molecule type" value="Genomic_DNA"/>
</dbReference>
<gene>
    <name evidence="3" type="ORF">MKK02DRAFT_39027</name>
</gene>
<proteinExistence type="predicted"/>
<evidence type="ECO:0000313" key="4">
    <source>
        <dbReference type="Proteomes" id="UP001164286"/>
    </source>
</evidence>
<dbReference type="GO" id="GO:0008168">
    <property type="term" value="F:methyltransferase activity"/>
    <property type="evidence" value="ECO:0007669"/>
    <property type="project" value="UniProtKB-KW"/>
</dbReference>
<dbReference type="GO" id="GO:0032259">
    <property type="term" value="P:methylation"/>
    <property type="evidence" value="ECO:0007669"/>
    <property type="project" value="UniProtKB-KW"/>
</dbReference>
<accession>A0AA38LU36</accession>
<feature type="compositionally biased region" description="Basic residues" evidence="2">
    <location>
        <begin position="34"/>
        <end position="50"/>
    </location>
</feature>
<feature type="region of interest" description="Disordered" evidence="2">
    <location>
        <begin position="12"/>
        <end position="54"/>
    </location>
</feature>
<organism evidence="3 4">
    <name type="scientific">Dioszegia hungarica</name>
    <dbReference type="NCBI Taxonomy" id="4972"/>
    <lineage>
        <taxon>Eukaryota</taxon>
        <taxon>Fungi</taxon>
        <taxon>Dikarya</taxon>
        <taxon>Basidiomycota</taxon>
        <taxon>Agaricomycotina</taxon>
        <taxon>Tremellomycetes</taxon>
        <taxon>Tremellales</taxon>
        <taxon>Bulleribasidiaceae</taxon>
        <taxon>Dioszegia</taxon>
    </lineage>
</organism>
<dbReference type="Proteomes" id="UP001164286">
    <property type="component" value="Unassembled WGS sequence"/>
</dbReference>
<evidence type="ECO:0000256" key="2">
    <source>
        <dbReference type="SAM" id="MobiDB-lite"/>
    </source>
</evidence>
<dbReference type="Gene3D" id="3.40.50.150">
    <property type="entry name" value="Vaccinia Virus protein VP39"/>
    <property type="match status" value="1"/>
</dbReference>
<dbReference type="InterPro" id="IPR029063">
    <property type="entry name" value="SAM-dependent_MTases_sf"/>
</dbReference>
<evidence type="ECO:0000313" key="3">
    <source>
        <dbReference type="EMBL" id="KAI9633406.1"/>
    </source>
</evidence>
<keyword evidence="4" id="KW-1185">Reference proteome</keyword>
<dbReference type="RefSeq" id="XP_052943183.1">
    <property type="nucleotide sequence ID" value="XM_053090405.1"/>
</dbReference>
<dbReference type="Pfam" id="PF13489">
    <property type="entry name" value="Methyltransf_23"/>
    <property type="match status" value="1"/>
</dbReference>
<name>A0AA38LU36_9TREE</name>
<sequence length="316" mass="34033">MSGNGTVEVAGVGEGLPIGAAPPAHTPGFAHGHEHGHKHGHGGHGHSHGHKPAEDEWNGEEYIAKPGAKEVALLSADSIFYALQQTGMSREDTKRIDLLEVGCGPGMVTDNLVPHFSSIHAIDVSPSMLLTFASRHSNPHITHSLHFLSPSSPSEFLTPLLSPLPAEQARRLQPPHAKYGVAVANLVLHHVDDWAGMMAGVQGLLVPGGWFVGTEFGREEGERDRVKEAREIVAAKKREAAGEGAQKYKGANQLQPASHGHHIHHNAMTPSEMYTKLKSLGFDEAHAEIRGELKLWPEAPAVPCLVFWARTAKEES</sequence>
<protein>
    <submittedName>
        <fullName evidence="3">S-adenosyl-L-methionine-dependent methyltransferase</fullName>
    </submittedName>
</protein>
<dbReference type="AlphaFoldDB" id="A0AA38LU36"/>